<evidence type="ECO:0000256" key="2">
    <source>
        <dbReference type="SAM" id="MobiDB-lite"/>
    </source>
</evidence>
<dbReference type="Gene3D" id="2.120.10.30">
    <property type="entry name" value="TolB, C-terminal domain"/>
    <property type="match status" value="1"/>
</dbReference>
<sequence>MRFPVRLLFLGMLLAGAATSGQAQPGRDTFGKSRIQYQSFDWKLYSTQNFNVYFYKGGDKTAQNAAAYAEQELKRITSLIGYYPYAKVTLILYNSPSDLKQSNIGLDNDLYQTGGETLFMKNKVELAFEGTQTDFKRKVSYKLTELLMNDMMYGGSLKEALQSSYLLKLPDWFISGTAAYTSEGWSIGMDNFMRDMLLNDTDKRIEKYMLRDAEKTGQSIWNYIAERYGYTAIQNILNLTRITRDVEIGITSSLNIPYKRFIQDWHNYYTQINTRTDNPLTALPENAKLFRKNKHDRSYTEPVLNPAGTLLAYAENDNGKYKIIVQEVKTKRSRIVWKGGYKSMDQLIDYTVPVLAWRNNGQLGFVESRRGQMTLRQVSARNHVSMIPLLENLMTASATLKDFSLVRDMSYSPDGQTIVISGVQAGQSDLYLLRPNGALLRQLTDDVFDDIQPVFLKDGSIVFSSNRWVDEAGKPGTATFSSLVNNYDIFQVQPQTQPAVYTQLTSTISSEFRPRAQADGSFTYIGEESGIRSIYKYDFANSNSVAVSGFAQSIEQYDYNAETNTLAFTAQDKGRSFVYLLPGFAATSLAELPKTSRQIILETRARTAQNAVTAATTRALLAEQQKKQDTTRTRAEVNIENYQFDGDNGNEPEEPKPKPAVRRAGAVAAASQLSGPLDYDLRFSMQEITTSVYADPMLGFGLVAGVNMSDLFENHHIRGSAFLRTDLETSRFAAEYMNLKNRVDLGMQFNRDIILSPDDETGAIYRLSKNEFSPVLVYPLSYSTSLRVKPKFVNTRSTIVNSLATPDSVTNFGGGNVELVYDNSVATGVNMLEGTRFKVGLLSLKGFEDSDLNFNKFYVDFRHYQKLHRQIVLATRISYGAFFGNSPKRFLIGGMDNWLIANEDEESDINDIVIQSPADLFYLQYVTPLRGFNFNARNGDKHLMANAELRIPIVQYLFNGAIPSGFFRNLQLTAFADAGSAYSGSNPFTGRNSFSTRVVGGRTSPTQNDPFEVIVTNYRNPFLIGYGFGARTTLLGVYGKLDVAWGEEDYKRNGPKFYLTLGYDF</sequence>
<evidence type="ECO:0000313" key="5">
    <source>
        <dbReference type="Proteomes" id="UP000251692"/>
    </source>
</evidence>
<dbReference type="PANTHER" id="PTHR36842">
    <property type="entry name" value="PROTEIN TOLB HOMOLOG"/>
    <property type="match status" value="1"/>
</dbReference>
<evidence type="ECO:0000256" key="1">
    <source>
        <dbReference type="ARBA" id="ARBA00009820"/>
    </source>
</evidence>
<dbReference type="OrthoDB" id="9760276at2"/>
<dbReference type="RefSeq" id="WP_112306216.1">
    <property type="nucleotide sequence ID" value="NZ_QMDV01000003.1"/>
</dbReference>
<dbReference type="Pfam" id="PF07676">
    <property type="entry name" value="PD40"/>
    <property type="match status" value="2"/>
</dbReference>
<dbReference type="InterPro" id="IPR011042">
    <property type="entry name" value="6-blade_b-propeller_TolB-like"/>
</dbReference>
<feature type="region of interest" description="Disordered" evidence="2">
    <location>
        <begin position="641"/>
        <end position="660"/>
    </location>
</feature>
<gene>
    <name evidence="4" type="ORF">DP923_09610</name>
</gene>
<organism evidence="4 5">
    <name type="scientific">Pontibacter arcticus</name>
    <dbReference type="NCBI Taxonomy" id="2080288"/>
    <lineage>
        <taxon>Bacteria</taxon>
        <taxon>Pseudomonadati</taxon>
        <taxon>Bacteroidota</taxon>
        <taxon>Cytophagia</taxon>
        <taxon>Cytophagales</taxon>
        <taxon>Hymenobacteraceae</taxon>
        <taxon>Pontibacter</taxon>
    </lineage>
</organism>
<dbReference type="AlphaFoldDB" id="A0A364REC5"/>
<feature type="signal peptide" evidence="3">
    <location>
        <begin position="1"/>
        <end position="23"/>
    </location>
</feature>
<comment type="similarity">
    <text evidence="1">Belongs to the TolB family.</text>
</comment>
<dbReference type="Gene3D" id="2.40.160.50">
    <property type="entry name" value="membrane protein fhac: a member of the omp85/tpsb transporter family"/>
    <property type="match status" value="1"/>
</dbReference>
<evidence type="ECO:0000256" key="3">
    <source>
        <dbReference type="SAM" id="SignalP"/>
    </source>
</evidence>
<comment type="caution">
    <text evidence="4">The sequence shown here is derived from an EMBL/GenBank/DDBJ whole genome shotgun (WGS) entry which is preliminary data.</text>
</comment>
<keyword evidence="5" id="KW-1185">Reference proteome</keyword>
<accession>A0A364REC5</accession>
<proteinExistence type="inferred from homology"/>
<reference evidence="4 5" key="1">
    <citation type="submission" date="2018-06" db="EMBL/GenBank/DDBJ databases">
        <authorList>
            <person name="Liu Z.-W."/>
        </authorList>
    </citation>
    <scope>NUCLEOTIDE SEQUENCE [LARGE SCALE GENOMIC DNA]</scope>
    <source>
        <strain evidence="4 5">2b14</strain>
    </source>
</reference>
<evidence type="ECO:0008006" key="6">
    <source>
        <dbReference type="Google" id="ProtNLM"/>
    </source>
</evidence>
<evidence type="ECO:0000313" key="4">
    <source>
        <dbReference type="EMBL" id="RAU82624.1"/>
    </source>
</evidence>
<reference evidence="4 5" key="2">
    <citation type="submission" date="2018-07" db="EMBL/GenBank/DDBJ databases">
        <title>Pontibacter sp. 2b14 genomic sequence and assembly.</title>
        <authorList>
            <person name="Du Z.-J."/>
        </authorList>
    </citation>
    <scope>NUCLEOTIDE SEQUENCE [LARGE SCALE GENOMIC DNA]</scope>
    <source>
        <strain evidence="4 5">2b14</strain>
    </source>
</reference>
<dbReference type="InterPro" id="IPR011659">
    <property type="entry name" value="WD40"/>
</dbReference>
<name>A0A364REC5_9BACT</name>
<keyword evidence="3" id="KW-0732">Signal</keyword>
<dbReference type="SUPFAM" id="SSF82171">
    <property type="entry name" value="DPP6 N-terminal domain-like"/>
    <property type="match status" value="1"/>
</dbReference>
<dbReference type="EMBL" id="QMDV01000003">
    <property type="protein sequence ID" value="RAU82624.1"/>
    <property type="molecule type" value="Genomic_DNA"/>
</dbReference>
<dbReference type="Proteomes" id="UP000251692">
    <property type="component" value="Unassembled WGS sequence"/>
</dbReference>
<protein>
    <recommendedName>
        <fullName evidence="6">WD40-like Beta Propeller Repeat</fullName>
    </recommendedName>
</protein>
<feature type="chain" id="PRO_5016974925" description="WD40-like Beta Propeller Repeat" evidence="3">
    <location>
        <begin position="24"/>
        <end position="1065"/>
    </location>
</feature>